<dbReference type="RefSeq" id="WP_135271718.1">
    <property type="nucleotide sequence ID" value="NZ_SRIB01000017.1"/>
</dbReference>
<dbReference type="NCBIfam" id="TIGR01383">
    <property type="entry name" value="not_thiJ"/>
    <property type="match status" value="1"/>
</dbReference>
<dbReference type="Gene3D" id="3.40.50.880">
    <property type="match status" value="1"/>
</dbReference>
<organism evidence="2 3">
    <name type="scientific">Soehngenia longivitae</name>
    <dbReference type="NCBI Taxonomy" id="2562294"/>
    <lineage>
        <taxon>Bacteria</taxon>
        <taxon>Bacillati</taxon>
        <taxon>Bacillota</taxon>
        <taxon>Tissierellia</taxon>
        <taxon>Tissierellales</taxon>
        <taxon>Tissierellaceae</taxon>
        <taxon>Soehngenia</taxon>
    </lineage>
</organism>
<proteinExistence type="predicted"/>
<dbReference type="Pfam" id="PF01965">
    <property type="entry name" value="DJ-1_PfpI"/>
    <property type="match status" value="1"/>
</dbReference>
<dbReference type="Proteomes" id="UP000298381">
    <property type="component" value="Unassembled WGS sequence"/>
</dbReference>
<dbReference type="SUPFAM" id="SSF52317">
    <property type="entry name" value="Class I glutamine amidotransferase-like"/>
    <property type="match status" value="1"/>
</dbReference>
<sequence length="189" mass="20421">MNKVLIMLADGFEEVEALTCADYLQRASIEAVLVSTNNNQIVEGSHKIKVVANKLLEDIVSAVNYSAIVIPGGQPGATNLKNNMRVLEFVKEFYDEEKIVASICAGPTVLHEAGILDGKKVTCFPGYGDKLTGAKVVNDIVVKDGNIITAMGPAAANYFAIKIVETLRGSEKAKELRKSILLDVVENQR</sequence>
<dbReference type="InterPro" id="IPR002818">
    <property type="entry name" value="DJ-1/PfpI"/>
</dbReference>
<dbReference type="CDD" id="cd03135">
    <property type="entry name" value="GATase1_DJ-1"/>
    <property type="match status" value="1"/>
</dbReference>
<protein>
    <submittedName>
        <fullName evidence="2">DJ-1/PfpI family protein</fullName>
    </submittedName>
</protein>
<dbReference type="InterPro" id="IPR029062">
    <property type="entry name" value="Class_I_gatase-like"/>
</dbReference>
<dbReference type="AlphaFoldDB" id="A0A4Z0D4M7"/>
<dbReference type="PANTHER" id="PTHR48094:SF12">
    <property type="entry name" value="PARKINSON DISEASE PROTEIN 7 HOMOLOG"/>
    <property type="match status" value="1"/>
</dbReference>
<dbReference type="GO" id="GO:0005737">
    <property type="term" value="C:cytoplasm"/>
    <property type="evidence" value="ECO:0007669"/>
    <property type="project" value="TreeGrafter"/>
</dbReference>
<keyword evidence="3" id="KW-1185">Reference proteome</keyword>
<evidence type="ECO:0000313" key="3">
    <source>
        <dbReference type="Proteomes" id="UP000298381"/>
    </source>
</evidence>
<evidence type="ECO:0000259" key="1">
    <source>
        <dbReference type="Pfam" id="PF01965"/>
    </source>
</evidence>
<reference evidence="2 3" key="1">
    <citation type="submission" date="2019-03" db="EMBL/GenBank/DDBJ databases">
        <title>Draft genome sequence data and analysis of a Fermenting Bacterium, Soehngenia longevitae strain 1933PT, isolated from petroleum reservoir in Azerbaijan.</title>
        <authorList>
            <person name="Grouzdev D.S."/>
            <person name="Bidzhieva S.K."/>
            <person name="Sokolova D.S."/>
            <person name="Tourova T.P."/>
            <person name="Poltaraus A.B."/>
            <person name="Nazina T.N."/>
        </authorList>
    </citation>
    <scope>NUCLEOTIDE SEQUENCE [LARGE SCALE GENOMIC DNA]</scope>
    <source>
        <strain evidence="2 3">1933P</strain>
    </source>
</reference>
<feature type="domain" description="DJ-1/PfpI" evidence="1">
    <location>
        <begin position="3"/>
        <end position="165"/>
    </location>
</feature>
<dbReference type="OrthoDB" id="9800516at2"/>
<dbReference type="InterPro" id="IPR050325">
    <property type="entry name" value="Prot/Nucl_acid_deglycase"/>
</dbReference>
<dbReference type="InterPro" id="IPR006287">
    <property type="entry name" value="DJ-1"/>
</dbReference>
<dbReference type="EMBL" id="SRIB01000017">
    <property type="protein sequence ID" value="TFZ39193.1"/>
    <property type="molecule type" value="Genomic_DNA"/>
</dbReference>
<evidence type="ECO:0000313" key="2">
    <source>
        <dbReference type="EMBL" id="TFZ39193.1"/>
    </source>
</evidence>
<dbReference type="PANTHER" id="PTHR48094">
    <property type="entry name" value="PROTEIN/NUCLEIC ACID DEGLYCASE DJ-1-RELATED"/>
    <property type="match status" value="1"/>
</dbReference>
<gene>
    <name evidence="2" type="ORF">E4100_08995</name>
</gene>
<accession>A0A4Z0D4M7</accession>
<name>A0A4Z0D4M7_9FIRM</name>
<comment type="caution">
    <text evidence="2">The sequence shown here is derived from an EMBL/GenBank/DDBJ whole genome shotgun (WGS) entry which is preliminary data.</text>
</comment>